<feature type="compositionally biased region" description="Basic residues" evidence="1">
    <location>
        <begin position="377"/>
        <end position="389"/>
    </location>
</feature>
<feature type="compositionally biased region" description="Basic and acidic residues" evidence="1">
    <location>
        <begin position="390"/>
        <end position="401"/>
    </location>
</feature>
<dbReference type="Pfam" id="PF01454">
    <property type="entry name" value="MAGE"/>
    <property type="match status" value="1"/>
</dbReference>
<reference evidence="4" key="2">
    <citation type="submission" date="2015-01" db="EMBL/GenBank/DDBJ databases">
        <title>Evolutionary Origins and Diversification of the Mycorrhizal Mutualists.</title>
        <authorList>
            <consortium name="DOE Joint Genome Institute"/>
            <consortium name="Mycorrhizal Genomics Consortium"/>
            <person name="Kohler A."/>
            <person name="Kuo A."/>
            <person name="Nagy L.G."/>
            <person name="Floudas D."/>
            <person name="Copeland A."/>
            <person name="Barry K.W."/>
            <person name="Cichocki N."/>
            <person name="Veneault-Fourrey C."/>
            <person name="LaButti K."/>
            <person name="Lindquist E.A."/>
            <person name="Lipzen A."/>
            <person name="Lundell T."/>
            <person name="Morin E."/>
            <person name="Murat C."/>
            <person name="Riley R."/>
            <person name="Ohm R."/>
            <person name="Sun H."/>
            <person name="Tunlid A."/>
            <person name="Henrissat B."/>
            <person name="Grigoriev I.V."/>
            <person name="Hibbett D.S."/>
            <person name="Martin F."/>
        </authorList>
    </citation>
    <scope>NUCLEOTIDE SEQUENCE [LARGE SCALE GENOMIC DNA]</scope>
    <source>
        <strain evidence="4">MUT 4182</strain>
    </source>
</reference>
<feature type="compositionally biased region" description="Low complexity" evidence="1">
    <location>
        <begin position="9"/>
        <end position="19"/>
    </location>
</feature>
<dbReference type="PANTHER" id="PTHR11736:SF14">
    <property type="entry name" value="NSE3 HOMOLOG, SMC5-SMC6 COMPLEX COMPONENT"/>
    <property type="match status" value="1"/>
</dbReference>
<feature type="compositionally biased region" description="Acidic residues" evidence="1">
    <location>
        <begin position="27"/>
        <end position="47"/>
    </location>
</feature>
<reference evidence="3 4" key="1">
    <citation type="submission" date="2014-04" db="EMBL/GenBank/DDBJ databases">
        <authorList>
            <consortium name="DOE Joint Genome Institute"/>
            <person name="Kuo A."/>
            <person name="Girlanda M."/>
            <person name="Perotto S."/>
            <person name="Kohler A."/>
            <person name="Nagy L.G."/>
            <person name="Floudas D."/>
            <person name="Copeland A."/>
            <person name="Barry K.W."/>
            <person name="Cichocki N."/>
            <person name="Veneault-Fourrey C."/>
            <person name="LaButti K."/>
            <person name="Lindquist E.A."/>
            <person name="Lipzen A."/>
            <person name="Lundell T."/>
            <person name="Morin E."/>
            <person name="Murat C."/>
            <person name="Sun H."/>
            <person name="Tunlid A."/>
            <person name="Henrissat B."/>
            <person name="Grigoriev I.V."/>
            <person name="Hibbett D.S."/>
            <person name="Martin F."/>
            <person name="Nordberg H.P."/>
            <person name="Cantor M.N."/>
            <person name="Hua S.X."/>
        </authorList>
    </citation>
    <scope>NUCLEOTIDE SEQUENCE [LARGE SCALE GENOMIC DNA]</scope>
    <source>
        <strain evidence="3 4">MUT 4182</strain>
    </source>
</reference>
<dbReference type="STRING" id="1051891.A0A0C3Q2X1"/>
<dbReference type="InterPro" id="IPR002190">
    <property type="entry name" value="MHD_dom"/>
</dbReference>
<dbReference type="OrthoDB" id="205198at2759"/>
<feature type="region of interest" description="Disordered" evidence="1">
    <location>
        <begin position="1"/>
        <end position="81"/>
    </location>
</feature>
<dbReference type="InterPro" id="IPR041898">
    <property type="entry name" value="MAGE_WH1"/>
</dbReference>
<dbReference type="Proteomes" id="UP000054248">
    <property type="component" value="Unassembled WGS sequence"/>
</dbReference>
<dbReference type="GO" id="GO:0006281">
    <property type="term" value="P:DNA repair"/>
    <property type="evidence" value="ECO:0007669"/>
    <property type="project" value="TreeGrafter"/>
</dbReference>
<dbReference type="InterPro" id="IPR041899">
    <property type="entry name" value="MAGE_WH2"/>
</dbReference>
<protein>
    <recommendedName>
        <fullName evidence="2">MAGE domain-containing protein</fullName>
    </recommendedName>
</protein>
<evidence type="ECO:0000313" key="4">
    <source>
        <dbReference type="Proteomes" id="UP000054248"/>
    </source>
</evidence>
<dbReference type="AlphaFoldDB" id="A0A0C3Q2X1"/>
<dbReference type="Gene3D" id="1.10.10.1200">
    <property type="entry name" value="MAGE homology domain, winged helix WH1 motif"/>
    <property type="match status" value="1"/>
</dbReference>
<dbReference type="Gene3D" id="1.10.10.1210">
    <property type="entry name" value="MAGE homology domain, winged helix WH2 motif"/>
    <property type="match status" value="1"/>
</dbReference>
<feature type="region of interest" description="Disordered" evidence="1">
    <location>
        <begin position="300"/>
        <end position="320"/>
    </location>
</feature>
<proteinExistence type="predicted"/>
<dbReference type="PROSITE" id="PS50838">
    <property type="entry name" value="MAGE"/>
    <property type="match status" value="1"/>
</dbReference>
<dbReference type="GO" id="GO:0005634">
    <property type="term" value="C:nucleus"/>
    <property type="evidence" value="ECO:0007669"/>
    <property type="project" value="TreeGrafter"/>
</dbReference>
<name>A0A0C3Q2X1_9AGAM</name>
<evidence type="ECO:0000259" key="2">
    <source>
        <dbReference type="PROSITE" id="PS50838"/>
    </source>
</evidence>
<dbReference type="InterPro" id="IPR037445">
    <property type="entry name" value="MAGE"/>
</dbReference>
<dbReference type="HOGENOM" id="CLU_027982_2_0_1"/>
<feature type="region of interest" description="Disordered" evidence="1">
    <location>
        <begin position="367"/>
        <end position="401"/>
    </location>
</feature>
<feature type="domain" description="MAGE" evidence="2">
    <location>
        <begin position="83"/>
        <end position="143"/>
    </location>
</feature>
<evidence type="ECO:0000313" key="3">
    <source>
        <dbReference type="EMBL" id="KIO22925.1"/>
    </source>
</evidence>
<dbReference type="EMBL" id="KN823097">
    <property type="protein sequence ID" value="KIO22925.1"/>
    <property type="molecule type" value="Genomic_DNA"/>
</dbReference>
<evidence type="ECO:0000256" key="1">
    <source>
        <dbReference type="SAM" id="MobiDB-lite"/>
    </source>
</evidence>
<dbReference type="SMART" id="SM01373">
    <property type="entry name" value="MAGE"/>
    <property type="match status" value="1"/>
</dbReference>
<gene>
    <name evidence="3" type="ORF">M407DRAFT_114394</name>
</gene>
<organism evidence="3 4">
    <name type="scientific">Tulasnella calospora MUT 4182</name>
    <dbReference type="NCBI Taxonomy" id="1051891"/>
    <lineage>
        <taxon>Eukaryota</taxon>
        <taxon>Fungi</taxon>
        <taxon>Dikarya</taxon>
        <taxon>Basidiomycota</taxon>
        <taxon>Agaricomycotina</taxon>
        <taxon>Agaricomycetes</taxon>
        <taxon>Cantharellales</taxon>
        <taxon>Tulasnellaceae</taxon>
        <taxon>Tulasnella</taxon>
    </lineage>
</organism>
<accession>A0A0C3Q2X1</accession>
<keyword evidence="4" id="KW-1185">Reference proteome</keyword>
<dbReference type="PANTHER" id="PTHR11736">
    <property type="entry name" value="MELANOMA-ASSOCIATED ANTIGEN MAGE ANTIGEN"/>
    <property type="match status" value="1"/>
</dbReference>
<sequence>MAPRATQASQARRGGPSQSQRRRDGADSEDEDEDYGAMDYDDDEDGEGNMAGASQARTGSQSQADGANRRRAGGTGGLSTEEIKRRANDLVRMALFEEPRRQTIRRADIIKKVLPENSRGFNVVLDTAQRILRHTFGMELVELMTRSDRDAIGEEKKETGKKKSQASGTFILRSTLNPELIKLANKKNDKLYEEEVNSLRALGLIGEEQEDQDYERPGGAILAWKPVEPVALTGILQLVLSLILANGRVLPEPQLKRQLKSFHLYFNTKLPSPAFSSRDEQTLFDHLSDMIKQNYLDRVRVPMPGGAPTGGARRKSRKAADEEEEGLYEWRWGSRAHAEIGEQNVAEFICDFMRKSWLDEQLKLLGEDEEDEERTGAGRRGKNAARNPRRRAEKEAELEDKAEKYGERLLKDVARVAGSELTRV</sequence>